<dbReference type="PANTHER" id="PTHR43584">
    <property type="entry name" value="NUCLEOTIDYL TRANSFERASE"/>
    <property type="match status" value="1"/>
</dbReference>
<evidence type="ECO:0000256" key="1">
    <source>
        <dbReference type="ARBA" id="ARBA00022679"/>
    </source>
</evidence>
<keyword evidence="2 4" id="KW-0548">Nucleotidyltransferase</keyword>
<sequence length="222" mass="23994">MRAMILAAGRGERMRPLTDRMPKPLLPVAGRPLIVHHIEALKAAGIRDIVINTAWLGERITEALGDGAAFGVRLAYSDEGSQALETGGGIFKALPLLGDEPFIVVNGDVWTDFSFESLPEVPTGVAHLVLVDNPSHHPEGDFRLQAGRVVEDQGERFTFSGIGVYRPQLFADCRPGAFRLAPLLRAAIARGDVTGEHHGGHWIDVGTPARLAALDRMLQKTV</sequence>
<dbReference type="Proteomes" id="UP000256763">
    <property type="component" value="Unassembled WGS sequence"/>
</dbReference>
<dbReference type="AlphaFoldDB" id="A0A3E0X3N3"/>
<dbReference type="GO" id="GO:0016779">
    <property type="term" value="F:nucleotidyltransferase activity"/>
    <property type="evidence" value="ECO:0007669"/>
    <property type="project" value="UniProtKB-KW"/>
</dbReference>
<dbReference type="NCBIfam" id="NF045761">
    <property type="entry name" value="NAMPUrTaseMurU"/>
    <property type="match status" value="1"/>
</dbReference>
<dbReference type="PANTHER" id="PTHR43584:SF8">
    <property type="entry name" value="N-ACETYLMURAMATE ALPHA-1-PHOSPHATE URIDYLYLTRANSFERASE"/>
    <property type="match status" value="1"/>
</dbReference>
<feature type="domain" description="Nucleotidyl transferase" evidence="3">
    <location>
        <begin position="3"/>
        <end position="117"/>
    </location>
</feature>
<protein>
    <submittedName>
        <fullName evidence="4">Mannose-1-phosphate guanylyltransferase</fullName>
    </submittedName>
</protein>
<dbReference type="EMBL" id="NFZW01000001">
    <property type="protein sequence ID" value="RFA39450.1"/>
    <property type="molecule type" value="Genomic_DNA"/>
</dbReference>
<dbReference type="Pfam" id="PF00483">
    <property type="entry name" value="NTP_transferase"/>
    <property type="match status" value="1"/>
</dbReference>
<organism evidence="4 5">
    <name type="scientific">Alkalilimnicola ehrlichii</name>
    <dbReference type="NCBI Taxonomy" id="351052"/>
    <lineage>
        <taxon>Bacteria</taxon>
        <taxon>Pseudomonadati</taxon>
        <taxon>Pseudomonadota</taxon>
        <taxon>Gammaproteobacteria</taxon>
        <taxon>Chromatiales</taxon>
        <taxon>Ectothiorhodospiraceae</taxon>
        <taxon>Alkalilimnicola</taxon>
    </lineage>
</organism>
<proteinExistence type="predicted"/>
<evidence type="ECO:0000313" key="4">
    <source>
        <dbReference type="EMBL" id="RFA39450.1"/>
    </source>
</evidence>
<dbReference type="InterPro" id="IPR054790">
    <property type="entry name" value="MurU"/>
</dbReference>
<evidence type="ECO:0000256" key="2">
    <source>
        <dbReference type="ARBA" id="ARBA00022695"/>
    </source>
</evidence>
<dbReference type="InterPro" id="IPR050065">
    <property type="entry name" value="GlmU-like"/>
</dbReference>
<evidence type="ECO:0000259" key="3">
    <source>
        <dbReference type="Pfam" id="PF00483"/>
    </source>
</evidence>
<dbReference type="InterPro" id="IPR005835">
    <property type="entry name" value="NTP_transferase_dom"/>
</dbReference>
<comment type="caution">
    <text evidence="4">The sequence shown here is derived from an EMBL/GenBank/DDBJ whole genome shotgun (WGS) entry which is preliminary data.</text>
</comment>
<reference evidence="5" key="1">
    <citation type="submission" date="2017-05" db="EMBL/GenBank/DDBJ databases">
        <authorList>
            <person name="Sharma S."/>
            <person name="Sidhu C."/>
            <person name="Pinnaka A.K."/>
        </authorList>
    </citation>
    <scope>NUCLEOTIDE SEQUENCE [LARGE SCALE GENOMIC DNA]</scope>
    <source>
        <strain evidence="5">AK93</strain>
    </source>
</reference>
<dbReference type="Gene3D" id="3.90.550.10">
    <property type="entry name" value="Spore Coat Polysaccharide Biosynthesis Protein SpsA, Chain A"/>
    <property type="match status" value="1"/>
</dbReference>
<name>A0A3E0X3N3_9GAMM</name>
<dbReference type="RefSeq" id="WP_116300594.1">
    <property type="nucleotide sequence ID" value="NZ_NFZV01000001.1"/>
</dbReference>
<keyword evidence="5" id="KW-1185">Reference proteome</keyword>
<dbReference type="InterPro" id="IPR029044">
    <property type="entry name" value="Nucleotide-diphossugar_trans"/>
</dbReference>
<keyword evidence="1 4" id="KW-0808">Transferase</keyword>
<evidence type="ECO:0000313" key="5">
    <source>
        <dbReference type="Proteomes" id="UP000256763"/>
    </source>
</evidence>
<accession>A0A3E0X3N3</accession>
<dbReference type="CDD" id="cd06422">
    <property type="entry name" value="NTP_transferase_like_1"/>
    <property type="match status" value="1"/>
</dbReference>
<gene>
    <name evidence="4" type="ORF">CAL65_01260</name>
</gene>
<dbReference type="OrthoDB" id="9788272at2"/>
<dbReference type="SUPFAM" id="SSF53448">
    <property type="entry name" value="Nucleotide-diphospho-sugar transferases"/>
    <property type="match status" value="1"/>
</dbReference>